<feature type="transmembrane region" description="Helical" evidence="1">
    <location>
        <begin position="49"/>
        <end position="79"/>
    </location>
</feature>
<keyword evidence="3" id="KW-1185">Reference proteome</keyword>
<feature type="non-terminal residue" evidence="2">
    <location>
        <position position="1"/>
    </location>
</feature>
<sequence length="183" mass="21085">VFHMFNSIIIFFTTITLHLLDTILPIDETHIRRIMQNFIPEFFDASDSYMFLILLYFIGVSTIGGIALIGTGTMLIAYLKHACGMFKIASYRIEKAMTANMLKNISFEKEIIICKEIIHALNIHRRAIKYNVPWYIAPLHIQRLILFLLQSGGKVFRPTLIGGIFSLSIEFFAAVKNYYKRSI</sequence>
<dbReference type="AlphaFoldDB" id="A0A151IJ36"/>
<dbReference type="STRING" id="456900.A0A151IJ36"/>
<keyword evidence="1" id="KW-0472">Membrane</keyword>
<organism evidence="2 3">
    <name type="scientific">Cyphomyrmex costatus</name>
    <dbReference type="NCBI Taxonomy" id="456900"/>
    <lineage>
        <taxon>Eukaryota</taxon>
        <taxon>Metazoa</taxon>
        <taxon>Ecdysozoa</taxon>
        <taxon>Arthropoda</taxon>
        <taxon>Hexapoda</taxon>
        <taxon>Insecta</taxon>
        <taxon>Pterygota</taxon>
        <taxon>Neoptera</taxon>
        <taxon>Endopterygota</taxon>
        <taxon>Hymenoptera</taxon>
        <taxon>Apocrita</taxon>
        <taxon>Aculeata</taxon>
        <taxon>Formicoidea</taxon>
        <taxon>Formicidae</taxon>
        <taxon>Myrmicinae</taxon>
        <taxon>Cyphomyrmex</taxon>
    </lineage>
</organism>
<keyword evidence="1" id="KW-1133">Transmembrane helix</keyword>
<dbReference type="EMBL" id="KQ977412">
    <property type="protein sequence ID" value="KYN02870.1"/>
    <property type="molecule type" value="Genomic_DNA"/>
</dbReference>
<evidence type="ECO:0000313" key="2">
    <source>
        <dbReference type="EMBL" id="KYN02870.1"/>
    </source>
</evidence>
<evidence type="ECO:0000256" key="1">
    <source>
        <dbReference type="SAM" id="Phobius"/>
    </source>
</evidence>
<keyword evidence="1" id="KW-0812">Transmembrane</keyword>
<dbReference type="Proteomes" id="UP000078542">
    <property type="component" value="Unassembled WGS sequence"/>
</dbReference>
<evidence type="ECO:0000313" key="3">
    <source>
        <dbReference type="Proteomes" id="UP000078542"/>
    </source>
</evidence>
<proteinExistence type="predicted"/>
<protein>
    <submittedName>
        <fullName evidence="2">Uncharacterized protein</fullName>
    </submittedName>
</protein>
<feature type="transmembrane region" description="Helical" evidence="1">
    <location>
        <begin position="155"/>
        <end position="175"/>
    </location>
</feature>
<accession>A0A151IJ36</accession>
<name>A0A151IJ36_9HYME</name>
<gene>
    <name evidence="2" type="ORF">ALC62_06268</name>
</gene>
<reference evidence="2 3" key="1">
    <citation type="submission" date="2016-03" db="EMBL/GenBank/DDBJ databases">
        <title>Cyphomyrmex costatus WGS genome.</title>
        <authorList>
            <person name="Nygaard S."/>
            <person name="Hu H."/>
            <person name="Boomsma J."/>
            <person name="Zhang G."/>
        </authorList>
    </citation>
    <scope>NUCLEOTIDE SEQUENCE [LARGE SCALE GENOMIC DNA]</scope>
    <source>
        <strain evidence="2">MS0001</strain>
        <tissue evidence="2">Whole body</tissue>
    </source>
</reference>